<gene>
    <name evidence="7" type="ORF">Rhopal_004239-T1</name>
</gene>
<dbReference type="Pfam" id="PF07690">
    <property type="entry name" value="MFS_1"/>
    <property type="match status" value="1"/>
</dbReference>
<feature type="transmembrane region" description="Helical" evidence="6">
    <location>
        <begin position="104"/>
        <end position="122"/>
    </location>
</feature>
<evidence type="ECO:0000256" key="1">
    <source>
        <dbReference type="ARBA" id="ARBA00004141"/>
    </source>
</evidence>
<dbReference type="Gene3D" id="1.20.1250.20">
    <property type="entry name" value="MFS general substrate transporter like domains"/>
    <property type="match status" value="1"/>
</dbReference>
<evidence type="ECO:0000313" key="8">
    <source>
        <dbReference type="Proteomes" id="UP001342314"/>
    </source>
</evidence>
<dbReference type="InterPro" id="IPR011701">
    <property type="entry name" value="MFS"/>
</dbReference>
<comment type="caution">
    <text evidence="7">The sequence shown here is derived from an EMBL/GenBank/DDBJ whole genome shotgun (WGS) entry which is preliminary data.</text>
</comment>
<reference evidence="7 8" key="1">
    <citation type="submission" date="2021-12" db="EMBL/GenBank/DDBJ databases">
        <title>High titer production of polyol ester of fatty acids by Rhodotorula paludigena BS15 towards product separation-free biomass refinery.</title>
        <authorList>
            <person name="Mano J."/>
            <person name="Ono H."/>
            <person name="Tanaka T."/>
            <person name="Naito K."/>
            <person name="Sushida H."/>
            <person name="Ike M."/>
            <person name="Tokuyasu K."/>
            <person name="Kitaoka M."/>
        </authorList>
    </citation>
    <scope>NUCLEOTIDE SEQUENCE [LARGE SCALE GENOMIC DNA]</scope>
    <source>
        <strain evidence="7 8">BS15</strain>
    </source>
</reference>
<feature type="transmembrane region" description="Helical" evidence="6">
    <location>
        <begin position="345"/>
        <end position="367"/>
    </location>
</feature>
<keyword evidence="4 6" id="KW-1133">Transmembrane helix</keyword>
<keyword evidence="8" id="KW-1185">Reference proteome</keyword>
<dbReference type="SUPFAM" id="SSF103473">
    <property type="entry name" value="MFS general substrate transporter"/>
    <property type="match status" value="1"/>
</dbReference>
<protein>
    <recommendedName>
        <fullName evidence="9">MFS transporter</fullName>
    </recommendedName>
</protein>
<feature type="transmembrane region" description="Helical" evidence="6">
    <location>
        <begin position="172"/>
        <end position="198"/>
    </location>
</feature>
<dbReference type="InterPro" id="IPR036259">
    <property type="entry name" value="MFS_trans_sf"/>
</dbReference>
<evidence type="ECO:0000256" key="6">
    <source>
        <dbReference type="SAM" id="Phobius"/>
    </source>
</evidence>
<evidence type="ECO:0000256" key="2">
    <source>
        <dbReference type="ARBA" id="ARBA00022448"/>
    </source>
</evidence>
<dbReference type="GO" id="GO:0016020">
    <property type="term" value="C:membrane"/>
    <property type="evidence" value="ECO:0007669"/>
    <property type="project" value="UniProtKB-SubCell"/>
</dbReference>
<keyword evidence="5 6" id="KW-0472">Membrane</keyword>
<dbReference type="PANTHER" id="PTHR43791:SF48">
    <property type="entry name" value="TRANSPORTER, PUTATIVE (AFU_ORTHOLOGUE AFUA_4G01000)-RELATED"/>
    <property type="match status" value="1"/>
</dbReference>
<dbReference type="Proteomes" id="UP001342314">
    <property type="component" value="Unassembled WGS sequence"/>
</dbReference>
<organism evidence="7 8">
    <name type="scientific">Rhodotorula paludigena</name>
    <dbReference type="NCBI Taxonomy" id="86838"/>
    <lineage>
        <taxon>Eukaryota</taxon>
        <taxon>Fungi</taxon>
        <taxon>Dikarya</taxon>
        <taxon>Basidiomycota</taxon>
        <taxon>Pucciniomycotina</taxon>
        <taxon>Microbotryomycetes</taxon>
        <taxon>Sporidiobolales</taxon>
        <taxon>Sporidiobolaceae</taxon>
        <taxon>Rhodotorula</taxon>
    </lineage>
</organism>
<evidence type="ECO:0000256" key="4">
    <source>
        <dbReference type="ARBA" id="ARBA00022989"/>
    </source>
</evidence>
<dbReference type="EMBL" id="BQKY01000008">
    <property type="protein sequence ID" value="GJN91221.1"/>
    <property type="molecule type" value="Genomic_DNA"/>
</dbReference>
<feature type="transmembrane region" description="Helical" evidence="6">
    <location>
        <begin position="316"/>
        <end position="339"/>
    </location>
</feature>
<feature type="transmembrane region" description="Helical" evidence="6">
    <location>
        <begin position="210"/>
        <end position="229"/>
    </location>
</feature>
<feature type="transmembrane region" description="Helical" evidence="6">
    <location>
        <begin position="55"/>
        <end position="75"/>
    </location>
</feature>
<name>A0AAV5GFJ7_9BASI</name>
<feature type="transmembrane region" description="Helical" evidence="6">
    <location>
        <begin position="278"/>
        <end position="304"/>
    </location>
</feature>
<feature type="transmembrane region" description="Helical" evidence="6">
    <location>
        <begin position="134"/>
        <end position="152"/>
    </location>
</feature>
<feature type="transmembrane region" description="Helical" evidence="6">
    <location>
        <begin position="379"/>
        <end position="400"/>
    </location>
</feature>
<comment type="subcellular location">
    <subcellularLocation>
        <location evidence="1">Membrane</location>
        <topology evidence="1">Multi-pass membrane protein</topology>
    </subcellularLocation>
</comment>
<keyword evidence="2" id="KW-0813">Transport</keyword>
<evidence type="ECO:0008006" key="9">
    <source>
        <dbReference type="Google" id="ProtNLM"/>
    </source>
</evidence>
<feature type="transmembrane region" description="Helical" evidence="6">
    <location>
        <begin position="435"/>
        <end position="454"/>
    </location>
</feature>
<dbReference type="AlphaFoldDB" id="A0AAV5GFJ7"/>
<evidence type="ECO:0000256" key="3">
    <source>
        <dbReference type="ARBA" id="ARBA00022692"/>
    </source>
</evidence>
<dbReference type="PANTHER" id="PTHR43791">
    <property type="entry name" value="PERMEASE-RELATED"/>
    <property type="match status" value="1"/>
</dbReference>
<evidence type="ECO:0000313" key="7">
    <source>
        <dbReference type="EMBL" id="GJN91221.1"/>
    </source>
</evidence>
<accession>A0AAV5GFJ7</accession>
<proteinExistence type="predicted"/>
<evidence type="ECO:0000256" key="5">
    <source>
        <dbReference type="ARBA" id="ARBA00023136"/>
    </source>
</evidence>
<dbReference type="GO" id="GO:0022857">
    <property type="term" value="F:transmembrane transporter activity"/>
    <property type="evidence" value="ECO:0007669"/>
    <property type="project" value="InterPro"/>
</dbReference>
<sequence>MSKPEQVDVAGDVEKASVQNFEDAATPEFIMKESSHALHGIDPKKEAALRRKIDLRIMPIISLIYLFCFIDRANIDILTRSKMFTGNARVAGLEADLGMSGLDYSVLLATFYAAYTFFEFPLQMVNKWIGPGKMIPILAFLFGIFSLCMTFVGSYGSAIALSRFYRKDELGFRLSCYIVCAPLAGAFGGLLASGLLSIDNIGAYSGWRNIFLVEGIITCGIAIISWFILPDRPETCKWLSPEERALAEARIKAENVGQSSAIDSMHWKTVKDGVWNPTTMVCALIFLFNNTTVQGVGFFLPTIIRTIYPGKTAIQVQLFSVPSYVVGAFTTLLTGYLSFKTKKRGLYMLLSAPFVCLTFHVIQVGYIMYLATMDAQVRFAASFMVAIGAFSFGALCNAWAAANVASDTARAAAIGTVVAFGNCAKDGPEYVPGNAFNLAGSTTMFILAGGLWWWQAKENRAKERGRDDHYLEGRTEEEIRMLGTRHPAWRYSY</sequence>
<keyword evidence="3 6" id="KW-0812">Transmembrane</keyword>